<proteinExistence type="predicted"/>
<sequence length="157" mass="18071">MRKLLMSLVLIGFSYFTMEAQVNKSVKEESTTQRVVIKEGSDIKITETKKTETESGGLIIENNNKIDRNFSEVTRQDTDQKIIVNDEFKDAENETLIEKRRLAQQAELDASKKKQAELAAQKKMEYEAKQAQMQKELEERKAALEKRPKGMAKLKTE</sequence>
<evidence type="ECO:0000256" key="2">
    <source>
        <dbReference type="SAM" id="SignalP"/>
    </source>
</evidence>
<comment type="caution">
    <text evidence="3">The sequence shown here is derived from an EMBL/GenBank/DDBJ whole genome shotgun (WGS) entry which is preliminary data.</text>
</comment>
<accession>A0ABT8DFI6</accession>
<reference evidence="3 4" key="1">
    <citation type="submission" date="2023-06" db="EMBL/GenBank/DDBJ databases">
        <authorList>
            <person name="Ye Y.-Q."/>
            <person name="Du Z.-J."/>
        </authorList>
    </citation>
    <scope>NUCLEOTIDE SEQUENCE [LARGE SCALE GENOMIC DNA]</scope>
    <source>
        <strain evidence="3 4">SDUM287046</strain>
    </source>
</reference>
<dbReference type="EMBL" id="JAUGQQ010000002">
    <property type="protein sequence ID" value="MDN3723643.1"/>
    <property type="molecule type" value="Genomic_DNA"/>
</dbReference>
<keyword evidence="4" id="KW-1185">Reference proteome</keyword>
<evidence type="ECO:0000313" key="4">
    <source>
        <dbReference type="Proteomes" id="UP001244787"/>
    </source>
</evidence>
<name>A0ABT8DFI6_9FLAO</name>
<evidence type="ECO:0000256" key="1">
    <source>
        <dbReference type="SAM" id="MobiDB-lite"/>
    </source>
</evidence>
<feature type="chain" id="PRO_5046116180" evidence="2">
    <location>
        <begin position="20"/>
        <end position="157"/>
    </location>
</feature>
<organism evidence="3 4">
    <name type="scientific">Aequorivita aurantiaca</name>
    <dbReference type="NCBI Taxonomy" id="3053356"/>
    <lineage>
        <taxon>Bacteria</taxon>
        <taxon>Pseudomonadati</taxon>
        <taxon>Bacteroidota</taxon>
        <taxon>Flavobacteriia</taxon>
        <taxon>Flavobacteriales</taxon>
        <taxon>Flavobacteriaceae</taxon>
        <taxon>Aequorivita</taxon>
    </lineage>
</organism>
<feature type="region of interest" description="Disordered" evidence="1">
    <location>
        <begin position="130"/>
        <end position="157"/>
    </location>
</feature>
<protein>
    <submittedName>
        <fullName evidence="3">Uncharacterized protein</fullName>
    </submittedName>
</protein>
<feature type="compositionally biased region" description="Basic and acidic residues" evidence="1">
    <location>
        <begin position="135"/>
        <end position="157"/>
    </location>
</feature>
<gene>
    <name evidence="3" type="ORF">QRD02_04565</name>
</gene>
<dbReference type="Proteomes" id="UP001244787">
    <property type="component" value="Unassembled WGS sequence"/>
</dbReference>
<evidence type="ECO:0000313" key="3">
    <source>
        <dbReference type="EMBL" id="MDN3723643.1"/>
    </source>
</evidence>
<feature type="signal peptide" evidence="2">
    <location>
        <begin position="1"/>
        <end position="19"/>
    </location>
</feature>
<keyword evidence="2" id="KW-0732">Signal</keyword>
<dbReference type="RefSeq" id="WP_290253730.1">
    <property type="nucleotide sequence ID" value="NZ_JAUGQQ010000002.1"/>
</dbReference>